<dbReference type="KEGG" id="lao:AOX59_16465"/>
<feature type="domain" description="Putative restriction endonuclease" evidence="1">
    <location>
        <begin position="23"/>
        <end position="185"/>
    </location>
</feature>
<keyword evidence="3" id="KW-1185">Reference proteome</keyword>
<dbReference type="Gene3D" id="3.90.1570.10">
    <property type="entry name" value="tt1808, chain A"/>
    <property type="match status" value="1"/>
</dbReference>
<dbReference type="SUPFAM" id="SSF52980">
    <property type="entry name" value="Restriction endonuclease-like"/>
    <property type="match status" value="1"/>
</dbReference>
<dbReference type="EMBL" id="CP013862">
    <property type="protein sequence ID" value="ALX50032.1"/>
    <property type="molecule type" value="Genomic_DNA"/>
</dbReference>
<organism evidence="2 3">
    <name type="scientific">Lentibacillus amyloliquefaciens</name>
    <dbReference type="NCBI Taxonomy" id="1472767"/>
    <lineage>
        <taxon>Bacteria</taxon>
        <taxon>Bacillati</taxon>
        <taxon>Bacillota</taxon>
        <taxon>Bacilli</taxon>
        <taxon>Bacillales</taxon>
        <taxon>Bacillaceae</taxon>
        <taxon>Lentibacillus</taxon>
    </lineage>
</organism>
<dbReference type="Pfam" id="PF05685">
    <property type="entry name" value="Uma2"/>
    <property type="match status" value="1"/>
</dbReference>
<evidence type="ECO:0000313" key="2">
    <source>
        <dbReference type="EMBL" id="ALX50032.1"/>
    </source>
</evidence>
<gene>
    <name evidence="2" type="ORF">AOX59_16465</name>
</gene>
<dbReference type="InterPro" id="IPR008538">
    <property type="entry name" value="Uma2"/>
</dbReference>
<dbReference type="AlphaFoldDB" id="A0A0U3WAA2"/>
<dbReference type="RefSeq" id="WP_068447123.1">
    <property type="nucleotide sequence ID" value="NZ_CP013862.1"/>
</dbReference>
<dbReference type="CDD" id="cd06260">
    <property type="entry name" value="DUF820-like"/>
    <property type="match status" value="1"/>
</dbReference>
<reference evidence="2 3" key="1">
    <citation type="submission" date="2016-01" db="EMBL/GenBank/DDBJ databases">
        <title>Complete genome sequence of strain Lentibacillus amyloliquefaciens LAM0015T isolated from saline sediment.</title>
        <authorList>
            <person name="Wang J.-L."/>
            <person name="He M.-X."/>
        </authorList>
    </citation>
    <scope>NUCLEOTIDE SEQUENCE [LARGE SCALE GENOMIC DNA]</scope>
    <source>
        <strain evidence="2 3">LAM0015</strain>
    </source>
</reference>
<dbReference type="PANTHER" id="PTHR34107">
    <property type="entry name" value="SLL0198 PROTEIN-RELATED"/>
    <property type="match status" value="1"/>
</dbReference>
<evidence type="ECO:0000259" key="1">
    <source>
        <dbReference type="Pfam" id="PF05685"/>
    </source>
</evidence>
<dbReference type="InterPro" id="IPR012296">
    <property type="entry name" value="Nuclease_put_TT1808"/>
</dbReference>
<evidence type="ECO:0000313" key="3">
    <source>
        <dbReference type="Proteomes" id="UP000050331"/>
    </source>
</evidence>
<protein>
    <recommendedName>
        <fullName evidence="1">Putative restriction endonuclease domain-containing protein</fullName>
    </recommendedName>
</protein>
<dbReference type="STRING" id="1472767.AOX59_16465"/>
<dbReference type="OrthoDB" id="9808428at2"/>
<dbReference type="Proteomes" id="UP000050331">
    <property type="component" value="Chromosome"/>
</dbReference>
<dbReference type="PANTHER" id="PTHR34107:SF4">
    <property type="entry name" value="SLL1222 PROTEIN"/>
    <property type="match status" value="1"/>
</dbReference>
<accession>A0A0U3WAA2</accession>
<name>A0A0U3WAA2_9BACI</name>
<dbReference type="InterPro" id="IPR011335">
    <property type="entry name" value="Restrct_endonuc-II-like"/>
</dbReference>
<proteinExistence type="predicted"/>
<sequence>MSDNNRNNTYTELIKETNLTYDDYASIDDGNRYELVEGQLELMSPAPSVTHQMISSQMQKKITESCESDFFILNAPIDVILADNEVRQPDLVLIHRKRLNILSNRGVIGPPDLVVEILSPSTLKRDKIDKLNTYANFGIPEYWIVEPKVGTLEQYSLHDDQYRLIDIFQDSEPVTSPDIPCISFTMAGIMERIPSLD</sequence>